<keyword evidence="2" id="KW-1185">Reference proteome</keyword>
<organism evidence="1 2">
    <name type="scientific">Megaselia scalaris</name>
    <name type="common">Humpbacked fly</name>
    <name type="synonym">Phora scalaris</name>
    <dbReference type="NCBI Taxonomy" id="36166"/>
    <lineage>
        <taxon>Eukaryota</taxon>
        <taxon>Metazoa</taxon>
        <taxon>Ecdysozoa</taxon>
        <taxon>Arthropoda</taxon>
        <taxon>Hexapoda</taxon>
        <taxon>Insecta</taxon>
        <taxon>Pterygota</taxon>
        <taxon>Neoptera</taxon>
        <taxon>Endopterygota</taxon>
        <taxon>Diptera</taxon>
        <taxon>Brachycera</taxon>
        <taxon>Muscomorpha</taxon>
        <taxon>Platypezoidea</taxon>
        <taxon>Phoridae</taxon>
        <taxon>Megaseliini</taxon>
        <taxon>Megaselia</taxon>
    </lineage>
</organism>
<dbReference type="STRING" id="36166.T1GC69"/>
<dbReference type="PANTHER" id="PTHR21261">
    <property type="entry name" value="BEAT PROTEIN"/>
    <property type="match status" value="1"/>
</dbReference>
<proteinExistence type="predicted"/>
<reference evidence="2" key="1">
    <citation type="submission" date="2013-02" db="EMBL/GenBank/DDBJ databases">
        <authorList>
            <person name="Hughes D."/>
        </authorList>
    </citation>
    <scope>NUCLEOTIDE SEQUENCE</scope>
    <source>
        <strain>Durham</strain>
        <strain evidence="2">NC isolate 2 -- Noor lab</strain>
    </source>
</reference>
<dbReference type="PANTHER" id="PTHR21261:SF8">
    <property type="entry name" value="BEATEN PATH IA, ISOFORM B-RELATED"/>
    <property type="match status" value="1"/>
</dbReference>
<reference evidence="1" key="2">
    <citation type="submission" date="2015-06" db="UniProtKB">
        <authorList>
            <consortium name="EnsemblMetazoa"/>
        </authorList>
    </citation>
    <scope>IDENTIFICATION</scope>
</reference>
<dbReference type="EMBL" id="CAQQ02185146">
    <property type="status" value="NOT_ANNOTATED_CDS"/>
    <property type="molecule type" value="Genomic_DNA"/>
</dbReference>
<dbReference type="Proteomes" id="UP000015102">
    <property type="component" value="Unassembled WGS sequence"/>
</dbReference>
<evidence type="ECO:0000313" key="2">
    <source>
        <dbReference type="Proteomes" id="UP000015102"/>
    </source>
</evidence>
<accession>T1GC69</accession>
<evidence type="ECO:0000313" key="1">
    <source>
        <dbReference type="EnsemblMetazoa" id="MESCA000868-PA"/>
    </source>
</evidence>
<dbReference type="GO" id="GO:0008045">
    <property type="term" value="P:motor neuron axon guidance"/>
    <property type="evidence" value="ECO:0007669"/>
    <property type="project" value="TreeGrafter"/>
</dbReference>
<sequence>MENDTLYSVKWYKGRREFYRYTPKENPAMKIFNHAGINVENRYKTMEK</sequence>
<name>T1GC69_MEGSC</name>
<dbReference type="EnsemblMetazoa" id="MESCA000868-RA">
    <property type="protein sequence ID" value="MESCA000868-PA"/>
    <property type="gene ID" value="MESCA000868"/>
</dbReference>
<protein>
    <submittedName>
        <fullName evidence="1">Uncharacterized protein</fullName>
    </submittedName>
</protein>
<dbReference type="AlphaFoldDB" id="T1GC69"/>
<dbReference type="HOGENOM" id="CLU_3160505_0_0_1"/>